<name>A0A1G9RR66_9FIRM</name>
<dbReference type="Gene3D" id="3.40.50.880">
    <property type="match status" value="1"/>
</dbReference>
<dbReference type="SUPFAM" id="SSF52317">
    <property type="entry name" value="Class I glutamine amidotransferase-like"/>
    <property type="match status" value="1"/>
</dbReference>
<proteinExistence type="predicted"/>
<keyword evidence="3" id="KW-1185">Reference proteome</keyword>
<dbReference type="InterPro" id="IPR050325">
    <property type="entry name" value="Prot/Nucl_acid_deglycase"/>
</dbReference>
<evidence type="ECO:0000259" key="1">
    <source>
        <dbReference type="Pfam" id="PF01965"/>
    </source>
</evidence>
<dbReference type="PANTHER" id="PTHR48094:SF5">
    <property type="entry name" value="PROTEIN DJ-1 HOMOLOG"/>
    <property type="match status" value="1"/>
</dbReference>
<protein>
    <submittedName>
        <fullName evidence="2">4-methyl-5(B-hydroxyethyl)-thiazole monophosphate biosynthesis</fullName>
    </submittedName>
</protein>
<reference evidence="2 3" key="1">
    <citation type="submission" date="2016-10" db="EMBL/GenBank/DDBJ databases">
        <authorList>
            <person name="de Groot N.N."/>
        </authorList>
    </citation>
    <scope>NUCLEOTIDE SEQUENCE [LARGE SCALE GENOMIC DNA]</scope>
    <source>
        <strain evidence="2 3">DSM 16981</strain>
    </source>
</reference>
<dbReference type="OrthoDB" id="9800516at2"/>
<organism evidence="2 3">
    <name type="scientific">Megasphaera paucivorans</name>
    <dbReference type="NCBI Taxonomy" id="349095"/>
    <lineage>
        <taxon>Bacteria</taxon>
        <taxon>Bacillati</taxon>
        <taxon>Bacillota</taxon>
        <taxon>Negativicutes</taxon>
        <taxon>Veillonellales</taxon>
        <taxon>Veillonellaceae</taxon>
        <taxon>Megasphaera</taxon>
    </lineage>
</organism>
<dbReference type="PANTHER" id="PTHR48094">
    <property type="entry name" value="PROTEIN/NUCLEIC ACID DEGLYCASE DJ-1-RELATED"/>
    <property type="match status" value="1"/>
</dbReference>
<sequence length="192" mass="21303">MKILLLLAKGFETMEFSVFVDVFGWARNDYGIPIEVETCGFTKTVISTFNVPIIVDKTIDEISTEQYDALAVPGGFEEFHFYEEAFDDTFLNVIREFNSQRKPIASICVAALSLGKSGVLLGRKATTYHLKNGYRQKELAEFGVHVINQPIVIDDNIITSYCPETAAGVAFSLLEKLAGPEKAKIVKTAMGY</sequence>
<dbReference type="InterPro" id="IPR002818">
    <property type="entry name" value="DJ-1/PfpI"/>
</dbReference>
<dbReference type="Proteomes" id="UP000199309">
    <property type="component" value="Unassembled WGS sequence"/>
</dbReference>
<feature type="domain" description="DJ-1/PfpI" evidence="1">
    <location>
        <begin position="1"/>
        <end position="175"/>
    </location>
</feature>
<dbReference type="CDD" id="cd03135">
    <property type="entry name" value="GATase1_DJ-1"/>
    <property type="match status" value="1"/>
</dbReference>
<evidence type="ECO:0000313" key="2">
    <source>
        <dbReference type="EMBL" id="SDM25652.1"/>
    </source>
</evidence>
<dbReference type="STRING" id="349095.SAMN05660299_00542"/>
<dbReference type="EMBL" id="FNHQ01000003">
    <property type="protein sequence ID" value="SDM25652.1"/>
    <property type="molecule type" value="Genomic_DNA"/>
</dbReference>
<dbReference type="AlphaFoldDB" id="A0A1G9RR66"/>
<dbReference type="RefSeq" id="WP_091647931.1">
    <property type="nucleotide sequence ID" value="NZ_FNHQ01000003.1"/>
</dbReference>
<accession>A0A1G9RR66</accession>
<gene>
    <name evidence="2" type="ORF">SAMN05660299_00542</name>
</gene>
<dbReference type="GO" id="GO:0005737">
    <property type="term" value="C:cytoplasm"/>
    <property type="evidence" value="ECO:0007669"/>
    <property type="project" value="TreeGrafter"/>
</dbReference>
<dbReference type="Pfam" id="PF01965">
    <property type="entry name" value="DJ-1_PfpI"/>
    <property type="match status" value="1"/>
</dbReference>
<dbReference type="InterPro" id="IPR029062">
    <property type="entry name" value="Class_I_gatase-like"/>
</dbReference>
<evidence type="ECO:0000313" key="3">
    <source>
        <dbReference type="Proteomes" id="UP000199309"/>
    </source>
</evidence>